<dbReference type="GO" id="GO:0000978">
    <property type="term" value="F:RNA polymerase II cis-regulatory region sequence-specific DNA binding"/>
    <property type="evidence" value="ECO:0007669"/>
    <property type="project" value="TreeGrafter"/>
</dbReference>
<keyword evidence="2" id="KW-0677">Repeat</keyword>
<dbReference type="InterPro" id="IPR036236">
    <property type="entry name" value="Znf_C2H2_sf"/>
</dbReference>
<evidence type="ECO:0000256" key="2">
    <source>
        <dbReference type="ARBA" id="ARBA00022737"/>
    </source>
</evidence>
<organism evidence="8 9">
    <name type="scientific">Tilletiaria anomala (strain ATCC 24038 / CBS 436.72 / UBC 951)</name>
    <dbReference type="NCBI Taxonomy" id="1037660"/>
    <lineage>
        <taxon>Eukaryota</taxon>
        <taxon>Fungi</taxon>
        <taxon>Dikarya</taxon>
        <taxon>Basidiomycota</taxon>
        <taxon>Ustilaginomycotina</taxon>
        <taxon>Exobasidiomycetes</taxon>
        <taxon>Georgefischeriales</taxon>
        <taxon>Tilletiariaceae</taxon>
        <taxon>Tilletiaria</taxon>
    </lineage>
</organism>
<evidence type="ECO:0000256" key="3">
    <source>
        <dbReference type="ARBA" id="ARBA00022771"/>
    </source>
</evidence>
<evidence type="ECO:0000259" key="7">
    <source>
        <dbReference type="PROSITE" id="PS50157"/>
    </source>
</evidence>
<accession>A0A066V2L9</accession>
<protein>
    <recommendedName>
        <fullName evidence="7">C2H2-type domain-containing protein</fullName>
    </recommendedName>
</protein>
<dbReference type="AlphaFoldDB" id="A0A066V2L9"/>
<dbReference type="Gene3D" id="3.30.160.60">
    <property type="entry name" value="Classic Zinc Finger"/>
    <property type="match status" value="2"/>
</dbReference>
<comment type="caution">
    <text evidence="8">The sequence shown here is derived from an EMBL/GenBank/DDBJ whole genome shotgun (WGS) entry which is preliminary data.</text>
</comment>
<dbReference type="SMART" id="SM00355">
    <property type="entry name" value="ZnF_C2H2"/>
    <property type="match status" value="2"/>
</dbReference>
<evidence type="ECO:0000256" key="6">
    <source>
        <dbReference type="SAM" id="MobiDB-lite"/>
    </source>
</evidence>
<dbReference type="InParanoid" id="A0A066V2L9"/>
<feature type="domain" description="C2H2-type" evidence="7">
    <location>
        <begin position="112"/>
        <end position="141"/>
    </location>
</feature>
<feature type="compositionally biased region" description="Low complexity" evidence="6">
    <location>
        <begin position="8"/>
        <end position="44"/>
    </location>
</feature>
<dbReference type="InterPro" id="IPR013087">
    <property type="entry name" value="Znf_C2H2_type"/>
</dbReference>
<keyword evidence="1" id="KW-0479">Metal-binding</keyword>
<dbReference type="PANTHER" id="PTHR14003">
    <property type="entry name" value="TRANSCRIPTIONAL REPRESSOR PROTEIN YY"/>
    <property type="match status" value="1"/>
</dbReference>
<dbReference type="Proteomes" id="UP000027361">
    <property type="component" value="Unassembled WGS sequence"/>
</dbReference>
<evidence type="ECO:0000256" key="1">
    <source>
        <dbReference type="ARBA" id="ARBA00022723"/>
    </source>
</evidence>
<dbReference type="SUPFAM" id="SSF57667">
    <property type="entry name" value="beta-beta-alpha zinc fingers"/>
    <property type="match status" value="1"/>
</dbReference>
<evidence type="ECO:0000313" key="8">
    <source>
        <dbReference type="EMBL" id="KDN35942.1"/>
    </source>
</evidence>
<feature type="domain" description="C2H2-type" evidence="7">
    <location>
        <begin position="81"/>
        <end position="111"/>
    </location>
</feature>
<gene>
    <name evidence="8" type="ORF">K437DRAFT_230013</name>
</gene>
<keyword evidence="9" id="KW-1185">Reference proteome</keyword>
<dbReference type="RefSeq" id="XP_013239902.1">
    <property type="nucleotide sequence ID" value="XM_013384448.1"/>
</dbReference>
<feature type="region of interest" description="Disordered" evidence="6">
    <location>
        <begin position="1"/>
        <end position="44"/>
    </location>
</feature>
<dbReference type="EMBL" id="JMSN01000188">
    <property type="protein sequence ID" value="KDN35942.1"/>
    <property type="molecule type" value="Genomic_DNA"/>
</dbReference>
<evidence type="ECO:0000256" key="5">
    <source>
        <dbReference type="PROSITE-ProRule" id="PRU00042"/>
    </source>
</evidence>
<keyword evidence="3 5" id="KW-0863">Zinc-finger</keyword>
<keyword evidence="4" id="KW-0862">Zinc</keyword>
<reference evidence="8 9" key="1">
    <citation type="submission" date="2014-05" db="EMBL/GenBank/DDBJ databases">
        <title>Draft genome sequence of a rare smut relative, Tilletiaria anomala UBC 951.</title>
        <authorList>
            <consortium name="DOE Joint Genome Institute"/>
            <person name="Toome M."/>
            <person name="Kuo A."/>
            <person name="Henrissat B."/>
            <person name="Lipzen A."/>
            <person name="Tritt A."/>
            <person name="Yoshinaga Y."/>
            <person name="Zane M."/>
            <person name="Barry K."/>
            <person name="Grigoriev I.V."/>
            <person name="Spatafora J.W."/>
            <person name="Aimea M.C."/>
        </authorList>
    </citation>
    <scope>NUCLEOTIDE SEQUENCE [LARGE SCALE GENOMIC DNA]</scope>
    <source>
        <strain evidence="8 9">UBC 951</strain>
    </source>
</reference>
<dbReference type="PROSITE" id="PS00028">
    <property type="entry name" value="ZINC_FINGER_C2H2_1"/>
    <property type="match status" value="2"/>
</dbReference>
<evidence type="ECO:0000256" key="4">
    <source>
        <dbReference type="ARBA" id="ARBA00022833"/>
    </source>
</evidence>
<dbReference type="FunFam" id="3.30.160.60:FF:000125">
    <property type="entry name" value="Putative zinc finger protein 143"/>
    <property type="match status" value="1"/>
</dbReference>
<dbReference type="GO" id="GO:0031519">
    <property type="term" value="C:PcG protein complex"/>
    <property type="evidence" value="ECO:0007669"/>
    <property type="project" value="TreeGrafter"/>
</dbReference>
<dbReference type="GO" id="GO:0000981">
    <property type="term" value="F:DNA-binding transcription factor activity, RNA polymerase II-specific"/>
    <property type="evidence" value="ECO:0007669"/>
    <property type="project" value="UniProtKB-ARBA"/>
</dbReference>
<feature type="region of interest" description="Disordered" evidence="6">
    <location>
        <begin position="152"/>
        <end position="171"/>
    </location>
</feature>
<dbReference type="HOGENOM" id="CLU_1295200_0_0_1"/>
<dbReference type="STRING" id="1037660.A0A066V2L9"/>
<dbReference type="GO" id="GO:0008270">
    <property type="term" value="F:zinc ion binding"/>
    <property type="evidence" value="ECO:0007669"/>
    <property type="project" value="UniProtKB-KW"/>
</dbReference>
<dbReference type="OrthoDB" id="6365676at2759"/>
<dbReference type="Pfam" id="PF00096">
    <property type="entry name" value="zf-C2H2"/>
    <property type="match status" value="2"/>
</dbReference>
<dbReference type="PROSITE" id="PS50157">
    <property type="entry name" value="ZINC_FINGER_C2H2_2"/>
    <property type="match status" value="2"/>
</dbReference>
<sequence length="213" mass="22380">MQRHFTDSPSLVLTSSLAPPTSPALSAHSGISGTSASSVSSSGLSQFTDPVTGIITKRSRGRRVPNNPDEMNNLGKSGKVYTCKVPGCGKCFKRSEHLKRHVRSIHTDDKPYTCPFPGCGKNFSRHDNLNQHARVHNLDNIPVSATLLPHSSLSRSGSVSSSAASSSGCALVGSRRGSMVGYQSSNGGVDGNVFAASPELSTGVDDDIEALRL</sequence>
<dbReference type="FunFam" id="3.30.160.60:FF:000072">
    <property type="entry name" value="zinc finger protein 143 isoform X1"/>
    <property type="match status" value="1"/>
</dbReference>
<dbReference type="GO" id="GO:0005667">
    <property type="term" value="C:transcription regulator complex"/>
    <property type="evidence" value="ECO:0007669"/>
    <property type="project" value="TreeGrafter"/>
</dbReference>
<evidence type="ECO:0000313" key="9">
    <source>
        <dbReference type="Proteomes" id="UP000027361"/>
    </source>
</evidence>
<dbReference type="GO" id="GO:0000785">
    <property type="term" value="C:chromatin"/>
    <property type="evidence" value="ECO:0007669"/>
    <property type="project" value="TreeGrafter"/>
</dbReference>
<dbReference type="GeneID" id="25262729"/>
<dbReference type="PANTHER" id="PTHR14003:SF19">
    <property type="entry name" value="YY2 TRANSCRIPTION FACTOR"/>
    <property type="match status" value="1"/>
</dbReference>
<proteinExistence type="predicted"/>
<name>A0A066V2L9_TILAU</name>